<dbReference type="GO" id="GO:0046872">
    <property type="term" value="F:metal ion binding"/>
    <property type="evidence" value="ECO:0007669"/>
    <property type="project" value="UniProtKB-KW"/>
</dbReference>
<dbReference type="Gene3D" id="1.20.58.2190">
    <property type="match status" value="1"/>
</dbReference>
<feature type="region of interest" description="Disordered" evidence="4">
    <location>
        <begin position="611"/>
        <end position="642"/>
    </location>
</feature>
<evidence type="ECO:0000256" key="1">
    <source>
        <dbReference type="ARBA" id="ARBA00009390"/>
    </source>
</evidence>
<keyword evidence="7" id="KW-1185">Reference proteome</keyword>
<dbReference type="InterPro" id="IPR001229">
    <property type="entry name" value="Jacalin-like_lectin_dom"/>
</dbReference>
<evidence type="ECO:0000313" key="7">
    <source>
        <dbReference type="Proteomes" id="UP000030762"/>
    </source>
</evidence>
<dbReference type="Proteomes" id="UP000030762">
    <property type="component" value="Unassembled WGS sequence"/>
</dbReference>
<reference evidence="6 7" key="1">
    <citation type="submission" date="2012-04" db="EMBL/GenBank/DDBJ databases">
        <title>The Genome Sequence of Saprolegnia declina VS20.</title>
        <authorList>
            <consortium name="The Broad Institute Genome Sequencing Platform"/>
            <person name="Russ C."/>
            <person name="Nusbaum C."/>
            <person name="Tyler B."/>
            <person name="van West P."/>
            <person name="Dieguez-Uribeondo J."/>
            <person name="de Bruijn I."/>
            <person name="Tripathy S."/>
            <person name="Jiang R."/>
            <person name="Young S.K."/>
            <person name="Zeng Q."/>
            <person name="Gargeya S."/>
            <person name="Fitzgerald M."/>
            <person name="Haas B."/>
            <person name="Abouelleil A."/>
            <person name="Alvarado L."/>
            <person name="Arachchi H.M."/>
            <person name="Berlin A."/>
            <person name="Chapman S.B."/>
            <person name="Goldberg J."/>
            <person name="Griggs A."/>
            <person name="Gujja S."/>
            <person name="Hansen M."/>
            <person name="Howarth C."/>
            <person name="Imamovic A."/>
            <person name="Larimer J."/>
            <person name="McCowen C."/>
            <person name="Montmayeur A."/>
            <person name="Murphy C."/>
            <person name="Neiman D."/>
            <person name="Pearson M."/>
            <person name="Priest M."/>
            <person name="Roberts A."/>
            <person name="Saif S."/>
            <person name="Shea T."/>
            <person name="Sisk P."/>
            <person name="Sykes S."/>
            <person name="Wortman J."/>
            <person name="Nusbaum C."/>
            <person name="Birren B."/>
        </authorList>
    </citation>
    <scope>NUCLEOTIDE SEQUENCE [LARGE SCALE GENOMIC DNA]</scope>
    <source>
        <strain evidence="6 7">VS20</strain>
    </source>
</reference>
<gene>
    <name evidence="6" type="ORF">SDRG_11688</name>
</gene>
<dbReference type="Gene3D" id="2.100.10.30">
    <property type="entry name" value="Jacalin-like lectin domain"/>
    <property type="match status" value="1"/>
</dbReference>
<dbReference type="Pfam" id="PF01841">
    <property type="entry name" value="Transglut_core"/>
    <property type="match status" value="1"/>
</dbReference>
<dbReference type="Gene3D" id="2.100.10.50">
    <property type="match status" value="1"/>
</dbReference>
<dbReference type="SUPFAM" id="SSF143503">
    <property type="entry name" value="PUG domain-like"/>
    <property type="match status" value="1"/>
</dbReference>
<dbReference type="InterPro" id="IPR013320">
    <property type="entry name" value="ConA-like_dom_sf"/>
</dbReference>
<dbReference type="Gene3D" id="2.20.25.10">
    <property type="match status" value="1"/>
</dbReference>
<feature type="domain" description="Transglutaminase-like" evidence="5">
    <location>
        <begin position="462"/>
        <end position="517"/>
    </location>
</feature>
<dbReference type="InParanoid" id="T0REB5"/>
<dbReference type="PANTHER" id="PTHR12143:SF19">
    <property type="entry name" value="PEPTIDE-N(4)-(N-ACETYL-BETA-GLUCOSAMINYL)ASPARAGINE AMIDASE"/>
    <property type="match status" value="1"/>
</dbReference>
<proteinExistence type="inferred from homology"/>
<dbReference type="SMART" id="SM00460">
    <property type="entry name" value="TGc"/>
    <property type="match status" value="1"/>
</dbReference>
<dbReference type="SUPFAM" id="SSF49899">
    <property type="entry name" value="Concanavalin A-like lectins/glucanases"/>
    <property type="match status" value="1"/>
</dbReference>
<keyword evidence="3" id="KW-0862">Zinc</keyword>
<dbReference type="EMBL" id="JH767174">
    <property type="protein sequence ID" value="EQC30633.1"/>
    <property type="molecule type" value="Genomic_DNA"/>
</dbReference>
<dbReference type="GeneID" id="19952415"/>
<name>T0REB5_SAPDV</name>
<dbReference type="InterPro" id="IPR050883">
    <property type="entry name" value="PNGase"/>
</dbReference>
<dbReference type="CDD" id="cd09212">
    <property type="entry name" value="PUB"/>
    <property type="match status" value="1"/>
</dbReference>
<dbReference type="STRING" id="1156394.T0REB5"/>
<dbReference type="GO" id="GO:0006516">
    <property type="term" value="P:glycoprotein catabolic process"/>
    <property type="evidence" value="ECO:0007669"/>
    <property type="project" value="TreeGrafter"/>
</dbReference>
<dbReference type="Pfam" id="PF01419">
    <property type="entry name" value="Jacalin"/>
    <property type="match status" value="1"/>
</dbReference>
<feature type="compositionally biased region" description="Basic and acidic residues" evidence="4">
    <location>
        <begin position="626"/>
        <end position="640"/>
    </location>
</feature>
<dbReference type="Gene3D" id="3.10.620.30">
    <property type="match status" value="1"/>
</dbReference>
<dbReference type="InterPro" id="IPR038765">
    <property type="entry name" value="Papain-like_cys_pep_sf"/>
</dbReference>
<dbReference type="GO" id="GO:0005634">
    <property type="term" value="C:nucleus"/>
    <property type="evidence" value="ECO:0007669"/>
    <property type="project" value="TreeGrafter"/>
</dbReference>
<protein>
    <recommendedName>
        <fullName evidence="5">Transglutaminase-like domain-containing protein</fullName>
    </recommendedName>
</protein>
<comment type="similarity">
    <text evidence="1">Belongs to the transglutaminase-like superfamily. PNGase family.</text>
</comment>
<dbReference type="InterPro" id="IPR036404">
    <property type="entry name" value="Jacalin-like_lectin_dom_sf"/>
</dbReference>
<sequence>MTQDVRITVLFEGREYLLEADPAESAETVAFQLHSLCDVADNDQVLLTYDGRLVSPEDGVAAITQSMHLLLLFRRSAASGGFEPTRDTDWQETCSQVVAPSTPLVQPAYTRQDGAMLCSVCATTCSPPAHLVTPILNDVATRNVVRGSFVTELAVVIGAIDVLPPTGFTKLPMDLNHGTPGPFAFLCVRKGGKQAPIAHVQVASGSTVPPGYTLLHVTATTSICYRRAPPSLFRSLVGFGIRDVSVGKDHASSMVACRTALTSSGDWTLAYDLAPFAGTICGSHGDCLFAERIVNSTPGSFTALSGAQVEASAALEATLRTQWAAAQATAFMASEASLRSTLEHQSQRVRIYERKDKQARALAVVPVATLEARARANTNSVHKRFEDEVLHQLIHWFKHEFFSWMNQPPCQVCGQAPTQLVRTDGPTTPEEVAGEASRVEVYQCASCRSLTRFPRYNDPVKLLETRTGRCGEWANCFTLCCRAMGYEARYVLDFTDHVWTEVYSPEYGRWLHCDPCEDQLDCPLTYEVGWGKELHYIFAFSIDQVVDVIRRYTTTYEGGVLDRRTQAREDWLAATIVALNQRVQAALPSARRETLRLRALHEEAELGAVKHAKASETEGRVSGSTEWKESRQESGNKADDIASTTTTAEIMSTVDEVPPSLWQSLLVQLVHGCANAFCVNPFCLHVAKEAPGFDLSSYVASSLQRIPSLQAVVTSRRAFDQLICPPTDKNLRSQLWAASPIGYWPLQDSKHVAVDISGHAAHLTHTCAAVNKPIATKVNKATTGYQLLPRDTLRLTADVAAPTWSVVFLVQWHAYADTLVEFLHLPELDLRLGLTADKRLALTLGATTTHSASPLAMDTTYHMALVVDSSRVRVFVNAAEVVSLTAGPPTASISLLFETQALAHVPIVSHLALLPTALEPSTLEVLARLSLPGAKLTMAGVKGDTADIQQHVCTLDAAQMDSGYVLSSLHLWSGTFFDGLQCAYTSATGETVDGPQHVVAASKDQSRSHSLALLPGEVIVHVSGRRGAWTDALSVTTNFGRTLIGGGHGGSPFEMDIAPGHAVRAFGFHIDDHVYSSVVFTAPSPRGPVFQALDAIRASVPSSILRTVIAAVRRYLGNLVATPTEPKFRKIKTTNAYFAKNVGILDDATVLTLFTGADFEAVTEGDDKFWVFRGNLHAVHAATYDLTTFAALLADN</sequence>
<organism evidence="6 7">
    <name type="scientific">Saprolegnia diclina (strain VS20)</name>
    <dbReference type="NCBI Taxonomy" id="1156394"/>
    <lineage>
        <taxon>Eukaryota</taxon>
        <taxon>Sar</taxon>
        <taxon>Stramenopiles</taxon>
        <taxon>Oomycota</taxon>
        <taxon>Saprolegniomycetes</taxon>
        <taxon>Saprolegniales</taxon>
        <taxon>Saprolegniaceae</taxon>
        <taxon>Saprolegnia</taxon>
    </lineage>
</organism>
<dbReference type="SUPFAM" id="SSF51101">
    <property type="entry name" value="Mannose-binding lectins"/>
    <property type="match status" value="1"/>
</dbReference>
<dbReference type="OrthoDB" id="409136at2759"/>
<dbReference type="InterPro" id="IPR002931">
    <property type="entry name" value="Transglutaminase-like"/>
</dbReference>
<dbReference type="eggNOG" id="KOG0909">
    <property type="taxonomic scope" value="Eukaryota"/>
</dbReference>
<dbReference type="InterPro" id="IPR036339">
    <property type="entry name" value="PUB-like_dom_sf"/>
</dbReference>
<dbReference type="GO" id="GO:0000224">
    <property type="term" value="F:peptide-N4-(N-acetyl-beta-glucosaminyl)asparagine amidase activity"/>
    <property type="evidence" value="ECO:0007669"/>
    <property type="project" value="TreeGrafter"/>
</dbReference>
<dbReference type="PANTHER" id="PTHR12143">
    <property type="entry name" value="PEPTIDE N-GLYCANASE PNGASE -RELATED"/>
    <property type="match status" value="1"/>
</dbReference>
<dbReference type="SUPFAM" id="SSF54001">
    <property type="entry name" value="Cysteine proteinases"/>
    <property type="match status" value="1"/>
</dbReference>
<keyword evidence="2" id="KW-0479">Metal-binding</keyword>
<dbReference type="RefSeq" id="XP_008615959.1">
    <property type="nucleotide sequence ID" value="XM_008617737.1"/>
</dbReference>
<evidence type="ECO:0000313" key="6">
    <source>
        <dbReference type="EMBL" id="EQC30633.1"/>
    </source>
</evidence>
<dbReference type="AlphaFoldDB" id="T0REB5"/>
<dbReference type="GO" id="GO:0005829">
    <property type="term" value="C:cytosol"/>
    <property type="evidence" value="ECO:0007669"/>
    <property type="project" value="TreeGrafter"/>
</dbReference>
<evidence type="ECO:0000259" key="5">
    <source>
        <dbReference type="SMART" id="SM00460"/>
    </source>
</evidence>
<evidence type="ECO:0000256" key="4">
    <source>
        <dbReference type="SAM" id="MobiDB-lite"/>
    </source>
</evidence>
<dbReference type="VEuPathDB" id="FungiDB:SDRG_11688"/>
<accession>T0REB5</accession>
<dbReference type="OMA" id="FEMDIAP"/>
<evidence type="ECO:0000256" key="3">
    <source>
        <dbReference type="ARBA" id="ARBA00022833"/>
    </source>
</evidence>
<evidence type="ECO:0000256" key="2">
    <source>
        <dbReference type="ARBA" id="ARBA00022723"/>
    </source>
</evidence>